<dbReference type="Proteomes" id="UP000444401">
    <property type="component" value="Unassembled WGS sequence"/>
</dbReference>
<protein>
    <recommendedName>
        <fullName evidence="5">Lipoprotein</fullName>
    </recommendedName>
</protein>
<dbReference type="EMBL" id="WTYO01000001">
    <property type="protein sequence ID" value="MXO67310.1"/>
    <property type="molecule type" value="Genomic_DNA"/>
</dbReference>
<evidence type="ECO:0000313" key="4">
    <source>
        <dbReference type="Proteomes" id="UP000444401"/>
    </source>
</evidence>
<feature type="chain" id="PRO_5045499717" description="Lipoprotein" evidence="2">
    <location>
        <begin position="19"/>
        <end position="187"/>
    </location>
</feature>
<feature type="signal peptide" evidence="2">
    <location>
        <begin position="1"/>
        <end position="18"/>
    </location>
</feature>
<keyword evidence="4" id="KW-1185">Reference proteome</keyword>
<gene>
    <name evidence="3" type="ORF">GRI72_00470</name>
</gene>
<dbReference type="PROSITE" id="PS51257">
    <property type="entry name" value="PROKAR_LIPOPROTEIN"/>
    <property type="match status" value="1"/>
</dbReference>
<accession>A0ABW9UUQ2</accession>
<evidence type="ECO:0008006" key="5">
    <source>
        <dbReference type="Google" id="ProtNLM"/>
    </source>
</evidence>
<evidence type="ECO:0000256" key="1">
    <source>
        <dbReference type="SAM" id="MobiDB-lite"/>
    </source>
</evidence>
<dbReference type="RefSeq" id="WP_160731985.1">
    <property type="nucleotide sequence ID" value="NZ_WTYO01000001.1"/>
</dbReference>
<evidence type="ECO:0000313" key="3">
    <source>
        <dbReference type="EMBL" id="MXO67310.1"/>
    </source>
</evidence>
<sequence length="187" mass="18350">MKHVIPALATPALALALAACGDADRGDETTLAESDPIAAGDGATPPAPPQGARDDTDPAMGPTAAPGGWTTKTMAGAPAALFGPPDSEAAFSVRCEDGTLVLSRSVLLPEGEASMTVAAGGETRTLAASSSPDPMPSVTARLPGADPFIGQLADATGAISVTVGGERTLEVPSAPAFRQVVGGCMAS</sequence>
<keyword evidence="2" id="KW-0732">Signal</keyword>
<evidence type="ECO:0000256" key="2">
    <source>
        <dbReference type="SAM" id="SignalP"/>
    </source>
</evidence>
<comment type="caution">
    <text evidence="3">The sequence shown here is derived from an EMBL/GenBank/DDBJ whole genome shotgun (WGS) entry which is preliminary data.</text>
</comment>
<feature type="region of interest" description="Disordered" evidence="1">
    <location>
        <begin position="26"/>
        <end position="81"/>
    </location>
</feature>
<name>A0ABW9UUQ2_9SPHN</name>
<organism evidence="3 4">
    <name type="scientific">Pelagerythrobacter marinus</name>
    <dbReference type="NCBI Taxonomy" id="538382"/>
    <lineage>
        <taxon>Bacteria</taxon>
        <taxon>Pseudomonadati</taxon>
        <taxon>Pseudomonadota</taxon>
        <taxon>Alphaproteobacteria</taxon>
        <taxon>Sphingomonadales</taxon>
        <taxon>Erythrobacteraceae</taxon>
        <taxon>Pelagerythrobacter</taxon>
    </lineage>
</organism>
<proteinExistence type="predicted"/>
<reference evidence="3 4" key="1">
    <citation type="submission" date="2019-12" db="EMBL/GenBank/DDBJ databases">
        <title>Genomic-based taxomic classification of the family Erythrobacteraceae.</title>
        <authorList>
            <person name="Xu L."/>
        </authorList>
    </citation>
    <scope>NUCLEOTIDE SEQUENCE [LARGE SCALE GENOMIC DNA]</scope>
    <source>
        <strain evidence="3 4">H32</strain>
    </source>
</reference>